<feature type="compositionally biased region" description="Polar residues" evidence="1">
    <location>
        <begin position="43"/>
        <end position="62"/>
    </location>
</feature>
<dbReference type="EMBL" id="RSCD01000021">
    <property type="protein sequence ID" value="RSH85237.1"/>
    <property type="molecule type" value="Genomic_DNA"/>
</dbReference>
<comment type="caution">
    <text evidence="2">The sequence shown here is derived from an EMBL/GenBank/DDBJ whole genome shotgun (WGS) entry which is preliminary data.</text>
</comment>
<feature type="compositionally biased region" description="Low complexity" evidence="1">
    <location>
        <begin position="78"/>
        <end position="91"/>
    </location>
</feature>
<feature type="compositionally biased region" description="Low complexity" evidence="1">
    <location>
        <begin position="24"/>
        <end position="36"/>
    </location>
</feature>
<dbReference type="Pfam" id="PF11901">
    <property type="entry name" value="DM9"/>
    <property type="match status" value="1"/>
</dbReference>
<feature type="region of interest" description="Disordered" evidence="1">
    <location>
        <begin position="1"/>
        <end position="121"/>
    </location>
</feature>
<name>A0A427Y2C4_9TREE</name>
<dbReference type="Proteomes" id="UP000279259">
    <property type="component" value="Unassembled WGS sequence"/>
</dbReference>
<proteinExistence type="predicted"/>
<gene>
    <name evidence="2" type="ORF">EHS25_005044</name>
</gene>
<keyword evidence="3" id="KW-1185">Reference proteome</keyword>
<protein>
    <submittedName>
        <fullName evidence="2">Uncharacterized protein</fullName>
    </submittedName>
</protein>
<dbReference type="PANTHER" id="PTHR31649">
    <property type="entry name" value="AGAP009604-PA"/>
    <property type="match status" value="1"/>
</dbReference>
<evidence type="ECO:0000313" key="2">
    <source>
        <dbReference type="EMBL" id="RSH85237.1"/>
    </source>
</evidence>
<organism evidence="2 3">
    <name type="scientific">Saitozyma podzolica</name>
    <dbReference type="NCBI Taxonomy" id="1890683"/>
    <lineage>
        <taxon>Eukaryota</taxon>
        <taxon>Fungi</taxon>
        <taxon>Dikarya</taxon>
        <taxon>Basidiomycota</taxon>
        <taxon>Agaricomycotina</taxon>
        <taxon>Tremellomycetes</taxon>
        <taxon>Tremellales</taxon>
        <taxon>Trimorphomycetaceae</taxon>
        <taxon>Saitozyma</taxon>
    </lineage>
</organism>
<dbReference type="OrthoDB" id="2142040at2759"/>
<dbReference type="SMART" id="SM00696">
    <property type="entry name" value="DM9"/>
    <property type="match status" value="1"/>
</dbReference>
<evidence type="ECO:0000313" key="3">
    <source>
        <dbReference type="Proteomes" id="UP000279259"/>
    </source>
</evidence>
<dbReference type="STRING" id="1890683.A0A427Y2C4"/>
<sequence length="375" mass="41424">MTHTSGAEPSGTPRNNPRLWSWVHNEQGQNGQHGQQSLPPPSYQSFAGPSNGYSPTPFSSGQPDLVAPVPLGFPQKAPSPESGRDSSSSGETVTANKDGHSKSSSSNSSLSKSRGSGSNRWDSEFFVNKASESLRYLTLRQEEHKATNKDELKDELKGKRVWRVGGVGMWSYSLDEGEEGGKRELWRDWGGRHGKDEWINAAKERTEFYERESRGVKPLFRWKLVNRGGHMPYDALPIGHEDNGQVLYAARAWWEHGLHLGKAGAHLVNGASISYAGDELTLDIYEVLCGPADPTLLKWMTFRHGERSLVQGWQPVEGGRESNGSAILLAKGEYENGDHPGKCLINDDHACVGWGGGEVWVRPFQVLAYSTTNRR</sequence>
<dbReference type="PANTHER" id="PTHR31649:SF1">
    <property type="entry name" value="FARNESOIC ACID O-METHYL TRANSFERASE DOMAIN-CONTAINING PROTEIN"/>
    <property type="match status" value="1"/>
</dbReference>
<evidence type="ECO:0000256" key="1">
    <source>
        <dbReference type="SAM" id="MobiDB-lite"/>
    </source>
</evidence>
<feature type="compositionally biased region" description="Polar residues" evidence="1">
    <location>
        <begin position="1"/>
        <end position="15"/>
    </location>
</feature>
<feature type="compositionally biased region" description="Low complexity" evidence="1">
    <location>
        <begin position="102"/>
        <end position="120"/>
    </location>
</feature>
<accession>A0A427Y2C4</accession>
<dbReference type="InterPro" id="IPR006616">
    <property type="entry name" value="DM9_repeat"/>
</dbReference>
<dbReference type="AlphaFoldDB" id="A0A427Y2C4"/>
<reference evidence="2 3" key="1">
    <citation type="submission" date="2018-11" db="EMBL/GenBank/DDBJ databases">
        <title>Genome sequence of Saitozyma podzolica DSM 27192.</title>
        <authorList>
            <person name="Aliyu H."/>
            <person name="Gorte O."/>
            <person name="Ochsenreither K."/>
        </authorList>
    </citation>
    <scope>NUCLEOTIDE SEQUENCE [LARGE SCALE GENOMIC DNA]</scope>
    <source>
        <strain evidence="2 3">DSM 27192</strain>
    </source>
</reference>